<evidence type="ECO:0000313" key="2">
    <source>
        <dbReference type="Proteomes" id="UP000243640"/>
    </source>
</evidence>
<proteinExistence type="predicted"/>
<organism evidence="1 2">
    <name type="scientific">Oceanimonas baumannii</name>
    <dbReference type="NCBI Taxonomy" id="129578"/>
    <lineage>
        <taxon>Bacteria</taxon>
        <taxon>Pseudomonadati</taxon>
        <taxon>Pseudomonadota</taxon>
        <taxon>Gammaproteobacteria</taxon>
        <taxon>Aeromonadales</taxon>
        <taxon>Aeromonadaceae</taxon>
        <taxon>Oceanimonas</taxon>
    </lineage>
</organism>
<name>A0A235CGE9_9GAMM</name>
<gene>
    <name evidence="1" type="ORF">B6S09_13680</name>
</gene>
<dbReference type="AlphaFoldDB" id="A0A235CGE9"/>
<sequence length="142" mass="15952">MLTDLLCGWDSFEFFLCVSAMPADWHAGAFGGMIVCSMADQRYSMMPGPTAGVRRCGKRYLVQANMGQNEMRKFIRIVTDSTKSGAKALEVTSFFHNYVLTLLMKAVSGLLKWSVHSVCVKKQQTALNHDVKQNFLMSWSIK</sequence>
<accession>A0A235CGE9</accession>
<evidence type="ECO:0000313" key="1">
    <source>
        <dbReference type="EMBL" id="OYD23107.1"/>
    </source>
</evidence>
<comment type="caution">
    <text evidence="1">The sequence shown here is derived from an EMBL/GenBank/DDBJ whole genome shotgun (WGS) entry which is preliminary data.</text>
</comment>
<dbReference type="Proteomes" id="UP000243640">
    <property type="component" value="Unassembled WGS sequence"/>
</dbReference>
<dbReference type="RefSeq" id="WP_094279057.1">
    <property type="nucleotide sequence ID" value="NZ_NQJF01000011.1"/>
</dbReference>
<reference evidence="1 2" key="1">
    <citation type="submission" date="2017-08" db="EMBL/GenBank/DDBJ databases">
        <title>Draft Genome Sequence of the Marine Bacterium Oceanimonas baumannii ATCC 700832.</title>
        <authorList>
            <person name="Mcclelland W.D."/>
            <person name="Brennan M.A."/>
            <person name="Trachtenberg A.M."/>
            <person name="Maclea K.S."/>
        </authorList>
    </citation>
    <scope>NUCLEOTIDE SEQUENCE [LARGE SCALE GENOMIC DNA]</scope>
    <source>
        <strain evidence="1 2">ATCC 700832</strain>
    </source>
</reference>
<protein>
    <submittedName>
        <fullName evidence="1">Uncharacterized protein</fullName>
    </submittedName>
</protein>
<dbReference type="EMBL" id="NQJF01000011">
    <property type="protein sequence ID" value="OYD23107.1"/>
    <property type="molecule type" value="Genomic_DNA"/>
</dbReference>